<gene>
    <name evidence="2" type="ORF">HBO13_27105</name>
    <name evidence="3" type="ORF">HBO30_17330</name>
</gene>
<dbReference type="EMBL" id="JAAQYH010000016">
    <property type="protein sequence ID" value="NNA76314.1"/>
    <property type="molecule type" value="Genomic_DNA"/>
</dbReference>
<dbReference type="Proteomes" id="UP000586252">
    <property type="component" value="Unassembled WGS sequence"/>
</dbReference>
<protein>
    <submittedName>
        <fullName evidence="3">Uncharacterized protein</fullName>
    </submittedName>
</protein>
<dbReference type="RefSeq" id="WP_057710964.1">
    <property type="nucleotide sequence ID" value="NZ_JAAQYH010000016.1"/>
</dbReference>
<dbReference type="CDD" id="cd20745">
    <property type="entry name" value="FIX_RhsA_AHH_HNH-like"/>
    <property type="match status" value="1"/>
</dbReference>
<evidence type="ECO:0000256" key="1">
    <source>
        <dbReference type="SAM" id="Coils"/>
    </source>
</evidence>
<comment type="caution">
    <text evidence="3">The sequence shown here is derived from an EMBL/GenBank/DDBJ whole genome shotgun (WGS) entry which is preliminary data.</text>
</comment>
<dbReference type="GeneID" id="45734580"/>
<name>A0A7Y1QHQ9_9PSED</name>
<evidence type="ECO:0000313" key="4">
    <source>
        <dbReference type="Proteomes" id="UP000535954"/>
    </source>
</evidence>
<organism evidence="3 5">
    <name type="scientific">Pseudomonas lactis</name>
    <dbReference type="NCBI Taxonomy" id="1615674"/>
    <lineage>
        <taxon>Bacteria</taxon>
        <taxon>Pseudomonadati</taxon>
        <taxon>Pseudomonadota</taxon>
        <taxon>Gammaproteobacteria</taxon>
        <taxon>Pseudomonadales</taxon>
        <taxon>Pseudomonadaceae</taxon>
        <taxon>Pseudomonas</taxon>
    </lineage>
</organism>
<evidence type="ECO:0000313" key="5">
    <source>
        <dbReference type="Proteomes" id="UP000586252"/>
    </source>
</evidence>
<keyword evidence="1" id="KW-0175">Coiled coil</keyword>
<accession>A0A7Y1QHQ9</accession>
<dbReference type="AlphaFoldDB" id="A0A7Y1QHQ9"/>
<evidence type="ECO:0000313" key="2">
    <source>
        <dbReference type="EMBL" id="NNA76314.1"/>
    </source>
</evidence>
<feature type="coiled-coil region" evidence="1">
    <location>
        <begin position="211"/>
        <end position="239"/>
    </location>
</feature>
<proteinExistence type="predicted"/>
<reference evidence="4 5" key="1">
    <citation type="journal article" date="2020" name="Front. Microbiol.">
        <title>Genetic Organization of the aprX-lipA2 Operon Affects the Proteolytic Potential of Pseudomonas Species in Milk.</title>
        <authorList>
            <person name="Maier C."/>
            <person name="Huptas C."/>
            <person name="von Neubeck M."/>
            <person name="Scherer S."/>
            <person name="Wenning M."/>
            <person name="Lucking G."/>
        </authorList>
    </citation>
    <scope>NUCLEOTIDE SEQUENCE [LARGE SCALE GENOMIC DNA]</scope>
    <source>
        <strain evidence="3 5">WS 5404</strain>
        <strain evidence="2 4">WS 5405</strain>
    </source>
</reference>
<dbReference type="EMBL" id="JAAQYI010000009">
    <property type="protein sequence ID" value="NNA80493.1"/>
    <property type="molecule type" value="Genomic_DNA"/>
</dbReference>
<evidence type="ECO:0000313" key="3">
    <source>
        <dbReference type="EMBL" id="NNA80493.1"/>
    </source>
</evidence>
<dbReference type="Proteomes" id="UP000535954">
    <property type="component" value="Unassembled WGS sequence"/>
</dbReference>
<sequence>MAEPINLAPVRVHAVSVPVRRPADSIAGPDEMMLQLGENGGVQVDLFGRDAHGNELHESREMQEYEYEDMRKRYLRAELATMPPFSAFKSGNTIGRVVGETVPAQVSVSEANPPIEAETEEEAITGEQILDGIQLGLDVVGLIPVVGEVADIASGIISLFRGDYVGAGLSLLSAIPFVGYAGAAGKAARYSAKMAEASGKTGKEVVERETKEAVEKRAKEAAEKRAREEAAYKRDLETKDGQNGAKVKTRKNSKEKGKCGEWLASMDMIADGFDEVISVENNSGHGVDLIGRNSRTGEVKVWEVKTTDGTAPGRLSEAQRSLGGEGFTNDRLAKAARGSGNYGKVPAAMRNARKAQGWLQDARKNKLPPTYEKYDVFIDDLEKGCSKHPNRPAKPTTW</sequence>